<evidence type="ECO:0000256" key="11">
    <source>
        <dbReference type="ARBA" id="ARBA00047672"/>
    </source>
</evidence>
<dbReference type="STRING" id="161767.ENSAPEP00000031260"/>
<comment type="catalytic activity">
    <reaction evidence="14">
        <text>(11R)-hydroxy-(5Z,8Z,12E,14Z)-eicosatetraenoate + NAD(+) = 11-oxo-(5Z,8Z,12E,14Z)-eicosatetraenoate + NADH + H(+)</text>
        <dbReference type="Rhea" id="RHEA:48640"/>
        <dbReference type="ChEBI" id="CHEBI:15378"/>
        <dbReference type="ChEBI" id="CHEBI:57540"/>
        <dbReference type="ChEBI" id="CHEBI:57945"/>
        <dbReference type="ChEBI" id="CHEBI:78836"/>
        <dbReference type="ChEBI" id="CHEBI:90697"/>
    </reaction>
    <physiologicalReaction direction="left-to-right" evidence="14">
        <dbReference type="Rhea" id="RHEA:48641"/>
    </physiologicalReaction>
</comment>
<dbReference type="Proteomes" id="UP000265080">
    <property type="component" value="Chromosome 15"/>
</dbReference>
<dbReference type="Pfam" id="PF00106">
    <property type="entry name" value="adh_short"/>
    <property type="match status" value="1"/>
</dbReference>
<dbReference type="GO" id="GO:0016404">
    <property type="term" value="F:15-hydroxyprostaglandin dehydrogenase (NAD+) activity"/>
    <property type="evidence" value="ECO:0007669"/>
    <property type="project" value="UniProtKB-EC"/>
</dbReference>
<comment type="catalytic activity">
    <reaction evidence="10">
        <text>prostaglandin E1 + NAD(+) = 15-oxoprostaglandin E1 + NADH + H(+)</text>
        <dbReference type="Rhea" id="RHEA:16477"/>
        <dbReference type="ChEBI" id="CHEBI:15378"/>
        <dbReference type="ChEBI" id="CHEBI:57397"/>
        <dbReference type="ChEBI" id="CHEBI:57401"/>
        <dbReference type="ChEBI" id="CHEBI:57540"/>
        <dbReference type="ChEBI" id="CHEBI:57945"/>
    </reaction>
    <physiologicalReaction direction="left-to-right" evidence="10">
        <dbReference type="Rhea" id="RHEA:16478"/>
    </physiologicalReaction>
</comment>
<evidence type="ECO:0000256" key="20">
    <source>
        <dbReference type="ARBA" id="ARBA00048921"/>
    </source>
</evidence>
<evidence type="ECO:0000256" key="17">
    <source>
        <dbReference type="ARBA" id="ARBA00048535"/>
    </source>
</evidence>
<keyword evidence="2" id="KW-0276">Fatty acid metabolism</keyword>
<keyword evidence="25" id="KW-1185">Reference proteome</keyword>
<comment type="catalytic activity">
    <reaction evidence="15">
        <text>resolvin D1 + NAD(+) = 17-oxoresolvin D1 + NADH + H(+)</text>
        <dbReference type="Rhea" id="RHEA:50128"/>
        <dbReference type="ChEBI" id="CHEBI:15378"/>
        <dbReference type="ChEBI" id="CHEBI:57540"/>
        <dbReference type="ChEBI" id="CHEBI:57945"/>
        <dbReference type="ChEBI" id="CHEBI:132079"/>
        <dbReference type="ChEBI" id="CHEBI:132081"/>
    </reaction>
    <physiologicalReaction direction="left-to-right" evidence="15">
        <dbReference type="Rhea" id="RHEA:50129"/>
    </physiologicalReaction>
</comment>
<dbReference type="CDD" id="cd05323">
    <property type="entry name" value="ADH_SDR_c_like"/>
    <property type="match status" value="1"/>
</dbReference>
<comment type="catalytic activity">
    <reaction evidence="13">
        <text>15-oxo-(5S,6R)-dihydroxy-(7E,9E,11Z)-eicosatrienoate + NADH + H(+) = (5S,6R,15S)-trihydroxy-(7E,9E,11Z)-eicosatrienoate + NAD(+)</text>
        <dbReference type="Rhea" id="RHEA:41596"/>
        <dbReference type="ChEBI" id="CHEBI:15378"/>
        <dbReference type="ChEBI" id="CHEBI:57540"/>
        <dbReference type="ChEBI" id="CHEBI:57945"/>
        <dbReference type="ChEBI" id="CHEBI:78325"/>
        <dbReference type="ChEBI" id="CHEBI:78329"/>
    </reaction>
    <physiologicalReaction direction="left-to-right" evidence="13">
        <dbReference type="Rhea" id="RHEA:41597"/>
    </physiologicalReaction>
</comment>
<dbReference type="AlphaFoldDB" id="A0A3P8TYF1"/>
<accession>A0A3P8TYF1</accession>
<dbReference type="Ensembl" id="ENSAPET00000032090.1">
    <property type="protein sequence ID" value="ENSAPEP00000031260.1"/>
    <property type="gene ID" value="ENSAPEG00000022207.1"/>
</dbReference>
<evidence type="ECO:0000256" key="16">
    <source>
        <dbReference type="ARBA" id="ARBA00048393"/>
    </source>
</evidence>
<keyword evidence="2" id="KW-0644">Prostaglandin metabolism</keyword>
<reference evidence="24" key="3">
    <citation type="submission" date="2025-09" db="UniProtKB">
        <authorList>
            <consortium name="Ensembl"/>
        </authorList>
    </citation>
    <scope>IDENTIFICATION</scope>
</reference>
<dbReference type="Gene3D" id="3.40.50.720">
    <property type="entry name" value="NAD(P)-binding Rossmann-like Domain"/>
    <property type="match status" value="1"/>
</dbReference>
<evidence type="ECO:0000256" key="8">
    <source>
        <dbReference type="ARBA" id="ARBA00042026"/>
    </source>
</evidence>
<dbReference type="GO" id="GO:0006693">
    <property type="term" value="P:prostaglandin metabolic process"/>
    <property type="evidence" value="ECO:0007669"/>
    <property type="project" value="UniProtKB-KW"/>
</dbReference>
<organism evidence="24 25">
    <name type="scientific">Amphiprion percula</name>
    <name type="common">Orange clownfish</name>
    <name type="synonym">Lutjanus percula</name>
    <dbReference type="NCBI Taxonomy" id="161767"/>
    <lineage>
        <taxon>Eukaryota</taxon>
        <taxon>Metazoa</taxon>
        <taxon>Chordata</taxon>
        <taxon>Craniata</taxon>
        <taxon>Vertebrata</taxon>
        <taxon>Euteleostomi</taxon>
        <taxon>Actinopterygii</taxon>
        <taxon>Neopterygii</taxon>
        <taxon>Teleostei</taxon>
        <taxon>Neoteleostei</taxon>
        <taxon>Acanthomorphata</taxon>
        <taxon>Ovalentaria</taxon>
        <taxon>Pomacentridae</taxon>
        <taxon>Amphiprion</taxon>
    </lineage>
</organism>
<evidence type="ECO:0000256" key="9">
    <source>
        <dbReference type="ARBA" id="ARBA00045705"/>
    </source>
</evidence>
<comment type="function">
    <text evidence="9">Catalyzes the NAD-dependent dehydrogenation (oxidation) of a broad array of hydroxylated polyunsaturated fatty acids (mainly eicosanoids and docosanoids, including prostaglandins, lipoxins and resolvins), yielding their corresponding keto (oxo) metabolites. Decreases the levels of the pro-proliferative prostaglandins such as prostaglandin E2 (whose activity is increased in cancer because of an increase in the expression of cyclooxygenase 2) and generates oxo-fatty acid products that can profoundly influence cell function by abrogating pro-inflammatory cytokine expression. Converts resolvins E1, D1 and D2 to their oxo products, which represents a mode of resolvin inactivation. Resolvin E1 plays important roles during the resolution phase of acute inflammation, while resolvins D1 and D2 have a unique role in obesity-induced adipose inflammation.</text>
</comment>
<dbReference type="PRINTS" id="PR00080">
    <property type="entry name" value="SDRFAMILY"/>
</dbReference>
<evidence type="ECO:0000256" key="18">
    <source>
        <dbReference type="ARBA" id="ARBA00048611"/>
    </source>
</evidence>
<dbReference type="EC" id="1.1.1.141" evidence="4"/>
<reference evidence="24 25" key="1">
    <citation type="submission" date="2018-03" db="EMBL/GenBank/DDBJ databases">
        <title>Finding Nemo's genes: A chromosome-scale reference assembly of the genome of the orange clownfish Amphiprion percula.</title>
        <authorList>
            <person name="Lehmann R."/>
        </authorList>
    </citation>
    <scope>NUCLEOTIDE SEQUENCE</scope>
</reference>
<protein>
    <recommendedName>
        <fullName evidence="6">15-hydroxyprostaglandin dehydrogenase [NAD(+)]</fullName>
        <ecNumber evidence="4">1.1.1.141</ecNumber>
        <ecNumber evidence="5">1.1.1.232</ecNumber>
    </recommendedName>
    <alternativeName>
        <fullName evidence="8">Eicosanoid/docosanoid dehydrogenase [NAD(+)]</fullName>
    </alternativeName>
    <alternativeName>
        <fullName evidence="7">Prostaglandin dehydrogenase 1</fullName>
    </alternativeName>
</protein>
<dbReference type="PANTHER" id="PTHR44229">
    <property type="entry name" value="15-HYDROXYPROSTAGLANDIN DEHYDROGENASE [NAD(+)]"/>
    <property type="match status" value="1"/>
</dbReference>
<dbReference type="PROSITE" id="PS00061">
    <property type="entry name" value="ADH_SHORT"/>
    <property type="match status" value="1"/>
</dbReference>
<comment type="catalytic activity">
    <reaction evidence="17">
        <text>lipoxin A4 + NAD(+) = 15-oxo-(5S,6R)-dihydroxy-(7E,9E,11Z,13E)-eicosatetraenoate + NADH + H(+)</text>
        <dbReference type="Rhea" id="RHEA:41572"/>
        <dbReference type="ChEBI" id="CHEBI:15378"/>
        <dbReference type="ChEBI" id="CHEBI:57540"/>
        <dbReference type="ChEBI" id="CHEBI:57945"/>
        <dbReference type="ChEBI" id="CHEBI:67026"/>
        <dbReference type="ChEBI" id="CHEBI:78311"/>
    </reaction>
    <physiologicalReaction direction="left-to-right" evidence="17">
        <dbReference type="Rhea" id="RHEA:41573"/>
    </physiologicalReaction>
</comment>
<dbReference type="InterPro" id="IPR002347">
    <property type="entry name" value="SDR_fam"/>
</dbReference>
<dbReference type="GeneTree" id="ENSGT00940000154593"/>
<evidence type="ECO:0000256" key="21">
    <source>
        <dbReference type="ARBA" id="ARBA00049151"/>
    </source>
</evidence>
<evidence type="ECO:0000256" key="14">
    <source>
        <dbReference type="ARBA" id="ARBA00048144"/>
    </source>
</evidence>
<evidence type="ECO:0000256" key="22">
    <source>
        <dbReference type="ARBA" id="ARBA00049188"/>
    </source>
</evidence>
<evidence type="ECO:0000256" key="2">
    <source>
        <dbReference type="ARBA" id="ARBA00022501"/>
    </source>
</evidence>
<evidence type="ECO:0000256" key="1">
    <source>
        <dbReference type="ARBA" id="ARBA00006484"/>
    </source>
</evidence>
<evidence type="ECO:0000256" key="15">
    <source>
        <dbReference type="ARBA" id="ARBA00048170"/>
    </source>
</evidence>
<reference evidence="24" key="2">
    <citation type="submission" date="2025-08" db="UniProtKB">
        <authorList>
            <consortium name="Ensembl"/>
        </authorList>
    </citation>
    <scope>IDENTIFICATION</scope>
</reference>
<dbReference type="PRINTS" id="PR00081">
    <property type="entry name" value="GDHRDH"/>
</dbReference>
<sequence>MALTAKTAVVTGAAMGIGKAMTEILLQNGAQVALLDVNKTAGERLMEELNKQYGAEKTLFLSCNVESEEQIKAAFQKTAETFGGIDILCNNAGILNENTWEKIVSINLMGVIRGTYLALEHMSKLSGGRGGVIVNTASMAGLGPLPSSPVYTASKSGVVGFTRAMAAASAVSGYGIRINALCPDFVQTDFMSNMSSKLGRFSHLADLTQQLIEKTGIINVSDVADCLLELVTDETKNGEALMLFKKGRQYVTFPSFSE</sequence>
<evidence type="ECO:0000256" key="12">
    <source>
        <dbReference type="ARBA" id="ARBA00048008"/>
    </source>
</evidence>
<keyword evidence="2" id="KW-0443">Lipid metabolism</keyword>
<dbReference type="SUPFAM" id="SSF51735">
    <property type="entry name" value="NAD(P)-binding Rossmann-fold domains"/>
    <property type="match status" value="1"/>
</dbReference>
<evidence type="ECO:0000256" key="10">
    <source>
        <dbReference type="ARBA" id="ARBA00047325"/>
    </source>
</evidence>
<comment type="similarity">
    <text evidence="1 23">Belongs to the short-chain dehydrogenases/reductases (SDR) family.</text>
</comment>
<comment type="catalytic activity">
    <reaction evidence="11">
        <text>resolvin D1 + NAD(+) = 8-oxoresolvin D1 + NADH + H(+)</text>
        <dbReference type="Rhea" id="RHEA:50124"/>
        <dbReference type="ChEBI" id="CHEBI:15378"/>
        <dbReference type="ChEBI" id="CHEBI:57540"/>
        <dbReference type="ChEBI" id="CHEBI:57945"/>
        <dbReference type="ChEBI" id="CHEBI:132079"/>
        <dbReference type="ChEBI" id="CHEBI:132080"/>
    </reaction>
    <physiologicalReaction direction="left-to-right" evidence="11">
        <dbReference type="Rhea" id="RHEA:50125"/>
    </physiologicalReaction>
</comment>
<dbReference type="InterPro" id="IPR036291">
    <property type="entry name" value="NAD(P)-bd_dom_sf"/>
</dbReference>
<evidence type="ECO:0000256" key="4">
    <source>
        <dbReference type="ARBA" id="ARBA00038968"/>
    </source>
</evidence>
<dbReference type="EC" id="1.1.1.232" evidence="5"/>
<dbReference type="PANTHER" id="PTHR44229:SF5">
    <property type="entry name" value="15-HYDROXYPROSTAGLANDIN DEHYDROGENASE [NAD(+)]"/>
    <property type="match status" value="1"/>
</dbReference>
<keyword evidence="3" id="KW-0560">Oxidoreductase</keyword>
<comment type="catalytic activity">
    <reaction evidence="16">
        <text>resolvin D2 + NAD(+) = 7-oxoresolvin D2 + NADH + H(+)</text>
        <dbReference type="Rhea" id="RHEA:53584"/>
        <dbReference type="ChEBI" id="CHEBI:15378"/>
        <dbReference type="ChEBI" id="CHEBI:57540"/>
        <dbReference type="ChEBI" id="CHEBI:57945"/>
        <dbReference type="ChEBI" id="CHEBI:133367"/>
        <dbReference type="ChEBI" id="CHEBI:137497"/>
    </reaction>
    <physiologicalReaction direction="left-to-right" evidence="16">
        <dbReference type="Rhea" id="RHEA:53585"/>
    </physiologicalReaction>
</comment>
<evidence type="ECO:0000313" key="24">
    <source>
        <dbReference type="Ensembl" id="ENSAPEP00000031260.1"/>
    </source>
</evidence>
<evidence type="ECO:0000256" key="3">
    <source>
        <dbReference type="ARBA" id="ARBA00023002"/>
    </source>
</evidence>
<name>A0A3P8TYF1_AMPPE</name>
<dbReference type="GO" id="GO:0047034">
    <property type="term" value="F:15-hydroxyicosatetraenoate dehydrogenase activity"/>
    <property type="evidence" value="ECO:0007669"/>
    <property type="project" value="UniProtKB-EC"/>
</dbReference>
<evidence type="ECO:0000256" key="23">
    <source>
        <dbReference type="RuleBase" id="RU000363"/>
    </source>
</evidence>
<dbReference type="InterPro" id="IPR020904">
    <property type="entry name" value="Sc_DH/Rdtase_CS"/>
</dbReference>
<comment type="catalytic activity">
    <reaction evidence="19">
        <text>prostaglandin E2 + NAD(+) = 15-oxoprostaglandin E2 + NADH + H(+)</text>
        <dbReference type="Rhea" id="RHEA:11876"/>
        <dbReference type="ChEBI" id="CHEBI:15378"/>
        <dbReference type="ChEBI" id="CHEBI:57400"/>
        <dbReference type="ChEBI" id="CHEBI:57540"/>
        <dbReference type="ChEBI" id="CHEBI:57945"/>
        <dbReference type="ChEBI" id="CHEBI:606564"/>
        <dbReference type="EC" id="1.1.1.141"/>
    </reaction>
    <physiologicalReaction direction="left-to-right" evidence="19">
        <dbReference type="Rhea" id="RHEA:11877"/>
    </physiologicalReaction>
</comment>
<comment type="catalytic activity">
    <reaction evidence="20">
        <text>resolvin D2 + NAD(+) = 16-oxoresolvin D2 + NADH + H(+)</text>
        <dbReference type="Rhea" id="RHEA:53588"/>
        <dbReference type="ChEBI" id="CHEBI:15378"/>
        <dbReference type="ChEBI" id="CHEBI:57540"/>
        <dbReference type="ChEBI" id="CHEBI:57945"/>
        <dbReference type="ChEBI" id="CHEBI:133367"/>
        <dbReference type="ChEBI" id="CHEBI:137498"/>
    </reaction>
    <physiologicalReaction direction="left-to-right" evidence="20">
        <dbReference type="Rhea" id="RHEA:53589"/>
    </physiologicalReaction>
</comment>
<evidence type="ECO:0000313" key="25">
    <source>
        <dbReference type="Proteomes" id="UP000265080"/>
    </source>
</evidence>
<dbReference type="OMA" id="MKETSWP"/>
<dbReference type="FunFam" id="3.40.50.720:FF:000149">
    <property type="entry name" value="15-hydroxyprostaglandin dehydrogenase [NAD(+)]"/>
    <property type="match status" value="1"/>
</dbReference>
<comment type="catalytic activity">
    <reaction evidence="12">
        <text>14-hydroxy-(4Z,7Z,10Z,12E,16Z,19Z)-docosahexaenoate + NAD(+) = 14-oxo-(4Z,7Z,10Z,12E,16Z,19Z)-docosahexaenoate + NADH + H(+)</text>
        <dbReference type="Rhea" id="RHEA:48952"/>
        <dbReference type="ChEBI" id="CHEBI:15378"/>
        <dbReference type="ChEBI" id="CHEBI:57540"/>
        <dbReference type="ChEBI" id="CHEBI:57945"/>
        <dbReference type="ChEBI" id="CHEBI:90866"/>
        <dbReference type="ChEBI" id="CHEBI:90867"/>
    </reaction>
    <physiologicalReaction direction="left-to-right" evidence="12">
        <dbReference type="Rhea" id="RHEA:48953"/>
    </physiologicalReaction>
</comment>
<comment type="catalytic activity">
    <reaction evidence="18">
        <text>prostaglandin A1 + NAD(+) = 15-oxo-prostaglandin A1 + NADH + H(+)</text>
        <dbReference type="Rhea" id="RHEA:41263"/>
        <dbReference type="ChEBI" id="CHEBI:15378"/>
        <dbReference type="ChEBI" id="CHEBI:57398"/>
        <dbReference type="ChEBI" id="CHEBI:57540"/>
        <dbReference type="ChEBI" id="CHEBI:57945"/>
        <dbReference type="ChEBI" id="CHEBI:85072"/>
    </reaction>
    <physiologicalReaction direction="left-to-right" evidence="18">
        <dbReference type="Rhea" id="RHEA:41264"/>
    </physiologicalReaction>
</comment>
<comment type="catalytic activity">
    <reaction evidence="22">
        <text>resolvin E1 + NAD(+) = 18-oxo-resolvin E1 + NADH + H(+)</text>
        <dbReference type="Rhea" id="RHEA:49244"/>
        <dbReference type="ChEBI" id="CHEBI:15378"/>
        <dbReference type="ChEBI" id="CHEBI:57540"/>
        <dbReference type="ChEBI" id="CHEBI:57945"/>
        <dbReference type="ChEBI" id="CHEBI:91000"/>
        <dbReference type="ChEBI" id="CHEBI:91001"/>
    </reaction>
    <physiologicalReaction direction="left-to-right" evidence="22">
        <dbReference type="Rhea" id="RHEA:49245"/>
    </physiologicalReaction>
</comment>
<evidence type="ECO:0000256" key="7">
    <source>
        <dbReference type="ARBA" id="ARBA00041812"/>
    </source>
</evidence>
<evidence type="ECO:0000256" key="6">
    <source>
        <dbReference type="ARBA" id="ARBA00040276"/>
    </source>
</evidence>
<evidence type="ECO:0000256" key="5">
    <source>
        <dbReference type="ARBA" id="ARBA00039060"/>
    </source>
</evidence>
<proteinExistence type="inferred from homology"/>
<evidence type="ECO:0000256" key="13">
    <source>
        <dbReference type="ARBA" id="ARBA00048140"/>
    </source>
</evidence>
<evidence type="ECO:0000256" key="19">
    <source>
        <dbReference type="ARBA" id="ARBA00048739"/>
    </source>
</evidence>
<comment type="catalytic activity">
    <reaction evidence="21">
        <text>(15S)-hydroxy-(5Z,8Z,11Z,13E)-eicosatetraenoate + NAD(+) = 15-oxo-(5Z,8Z,11Z,13E)-eicosatetraenoate + NADH + H(+)</text>
        <dbReference type="Rhea" id="RHEA:23260"/>
        <dbReference type="ChEBI" id="CHEBI:15378"/>
        <dbReference type="ChEBI" id="CHEBI:57409"/>
        <dbReference type="ChEBI" id="CHEBI:57410"/>
        <dbReference type="ChEBI" id="CHEBI:57540"/>
        <dbReference type="ChEBI" id="CHEBI:57945"/>
        <dbReference type="EC" id="1.1.1.232"/>
    </reaction>
    <physiologicalReaction direction="left-to-right" evidence="21">
        <dbReference type="Rhea" id="RHEA:23261"/>
    </physiologicalReaction>
</comment>
<dbReference type="GO" id="GO:0005737">
    <property type="term" value="C:cytoplasm"/>
    <property type="evidence" value="ECO:0007669"/>
    <property type="project" value="TreeGrafter"/>
</dbReference>